<evidence type="ECO:0000256" key="8">
    <source>
        <dbReference type="ARBA" id="ARBA00023239"/>
    </source>
</evidence>
<dbReference type="SUPFAM" id="SSF51366">
    <property type="entry name" value="Ribulose-phoshate binding barrel"/>
    <property type="match status" value="1"/>
</dbReference>
<organism evidence="10">
    <name type="scientific">marine metagenome</name>
    <dbReference type="NCBI Taxonomy" id="408172"/>
    <lineage>
        <taxon>unclassified sequences</taxon>
        <taxon>metagenomes</taxon>
        <taxon>ecological metagenomes</taxon>
    </lineage>
</organism>
<dbReference type="UniPathway" id="UPA00035">
    <property type="reaction ID" value="UER00044"/>
</dbReference>
<dbReference type="CDD" id="cd04724">
    <property type="entry name" value="Tryptophan_synthase_alpha"/>
    <property type="match status" value="1"/>
</dbReference>
<evidence type="ECO:0000256" key="9">
    <source>
        <dbReference type="ARBA" id="ARBA00049047"/>
    </source>
</evidence>
<dbReference type="PROSITE" id="PS00167">
    <property type="entry name" value="TRP_SYNTHASE_ALPHA"/>
    <property type="match status" value="1"/>
</dbReference>
<comment type="pathway">
    <text evidence="2">Amino-acid biosynthesis; L-tryptophan biosynthesis; L-tryptophan from chorismate: step 5/5.</text>
</comment>
<dbReference type="FunFam" id="3.20.20.70:FF:000037">
    <property type="entry name" value="Tryptophan synthase alpha chain"/>
    <property type="match status" value="1"/>
</dbReference>
<dbReference type="HAMAP" id="MF_00131">
    <property type="entry name" value="Trp_synth_alpha"/>
    <property type="match status" value="1"/>
</dbReference>
<dbReference type="InterPro" id="IPR018204">
    <property type="entry name" value="Trp_synthase_alpha_AS"/>
</dbReference>
<dbReference type="EC" id="4.2.1.20" evidence="4"/>
<dbReference type="InterPro" id="IPR002028">
    <property type="entry name" value="Trp_synthase_suA"/>
</dbReference>
<evidence type="ECO:0000313" key="10">
    <source>
        <dbReference type="EMBL" id="SUZ87485.1"/>
    </source>
</evidence>
<keyword evidence="5" id="KW-0028">Amino-acid biosynthesis</keyword>
<evidence type="ECO:0000256" key="1">
    <source>
        <dbReference type="ARBA" id="ARBA00003365"/>
    </source>
</evidence>
<evidence type="ECO:0000256" key="3">
    <source>
        <dbReference type="ARBA" id="ARBA00011270"/>
    </source>
</evidence>
<comment type="subunit">
    <text evidence="3">Tetramer of two alpha and two beta chains.</text>
</comment>
<keyword evidence="8" id="KW-0456">Lyase</keyword>
<evidence type="ECO:0000256" key="7">
    <source>
        <dbReference type="ARBA" id="ARBA00023141"/>
    </source>
</evidence>
<dbReference type="NCBIfam" id="TIGR00262">
    <property type="entry name" value="trpA"/>
    <property type="match status" value="1"/>
</dbReference>
<keyword evidence="6" id="KW-0822">Tryptophan biosynthesis</keyword>
<sequence>MDDDVLISKSFKLLGSEGRTALIPYVTAGYPNRDATVPLLERLKDVGADIIELGIPFSDPLADGPTIQRSSFAALENGTTVASVLADLRTFRDGNDLPIVLFSYLNPILAYGLEAFLSDAVTAGADGILLTDLPTGADPEVEARISESPLALIRLIAPTTPFERVPKVTRGGSGFVYYISRTGVTGARVKLRESLAEELGQIRSVVSLPVAVGFGISTPEQAASVAGVADGVVIGSALIEALDKGGIDGGADFLQSIRIGMDRG</sequence>
<comment type="function">
    <text evidence="1">The alpha subunit is responsible for the aldol cleavage of indoleglycerol phosphate to indole and glyceraldehyde 3-phosphate.</text>
</comment>
<accession>A0A381R6X0</accession>
<evidence type="ECO:0000256" key="4">
    <source>
        <dbReference type="ARBA" id="ARBA00012043"/>
    </source>
</evidence>
<reference evidence="10" key="1">
    <citation type="submission" date="2018-05" db="EMBL/GenBank/DDBJ databases">
        <authorList>
            <person name="Lanie J.A."/>
            <person name="Ng W.-L."/>
            <person name="Kazmierczak K.M."/>
            <person name="Andrzejewski T.M."/>
            <person name="Davidsen T.M."/>
            <person name="Wayne K.J."/>
            <person name="Tettelin H."/>
            <person name="Glass J.I."/>
            <person name="Rusch D."/>
            <person name="Podicherti R."/>
            <person name="Tsui H.-C.T."/>
            <person name="Winkler M.E."/>
        </authorList>
    </citation>
    <scope>NUCLEOTIDE SEQUENCE</scope>
</reference>
<dbReference type="PANTHER" id="PTHR43406">
    <property type="entry name" value="TRYPTOPHAN SYNTHASE, ALPHA CHAIN"/>
    <property type="match status" value="1"/>
</dbReference>
<keyword evidence="7" id="KW-0057">Aromatic amino acid biosynthesis</keyword>
<dbReference type="PANTHER" id="PTHR43406:SF1">
    <property type="entry name" value="TRYPTOPHAN SYNTHASE ALPHA CHAIN, CHLOROPLASTIC"/>
    <property type="match status" value="1"/>
</dbReference>
<dbReference type="AlphaFoldDB" id="A0A381R6X0"/>
<evidence type="ECO:0000256" key="5">
    <source>
        <dbReference type="ARBA" id="ARBA00022605"/>
    </source>
</evidence>
<dbReference type="InterPro" id="IPR013785">
    <property type="entry name" value="Aldolase_TIM"/>
</dbReference>
<proteinExistence type="inferred from homology"/>
<name>A0A381R6X0_9ZZZZ</name>
<dbReference type="GO" id="GO:0004834">
    <property type="term" value="F:tryptophan synthase activity"/>
    <property type="evidence" value="ECO:0007669"/>
    <property type="project" value="UniProtKB-EC"/>
</dbReference>
<comment type="catalytic activity">
    <reaction evidence="9">
        <text>(1S,2R)-1-C-(indol-3-yl)glycerol 3-phosphate + L-serine = D-glyceraldehyde 3-phosphate + L-tryptophan + H2O</text>
        <dbReference type="Rhea" id="RHEA:10532"/>
        <dbReference type="ChEBI" id="CHEBI:15377"/>
        <dbReference type="ChEBI" id="CHEBI:33384"/>
        <dbReference type="ChEBI" id="CHEBI:57912"/>
        <dbReference type="ChEBI" id="CHEBI:58866"/>
        <dbReference type="ChEBI" id="CHEBI:59776"/>
        <dbReference type="EC" id="4.2.1.20"/>
    </reaction>
</comment>
<dbReference type="Pfam" id="PF00290">
    <property type="entry name" value="Trp_syntA"/>
    <property type="match status" value="1"/>
</dbReference>
<protein>
    <recommendedName>
        <fullName evidence="4">tryptophan synthase</fullName>
        <ecNumber evidence="4">4.2.1.20</ecNumber>
    </recommendedName>
</protein>
<dbReference type="EMBL" id="UINC01001727">
    <property type="protein sequence ID" value="SUZ87485.1"/>
    <property type="molecule type" value="Genomic_DNA"/>
</dbReference>
<gene>
    <name evidence="10" type="ORF">METZ01_LOCUS40339</name>
</gene>
<dbReference type="GO" id="GO:0005829">
    <property type="term" value="C:cytosol"/>
    <property type="evidence" value="ECO:0007669"/>
    <property type="project" value="TreeGrafter"/>
</dbReference>
<dbReference type="InterPro" id="IPR011060">
    <property type="entry name" value="RibuloseP-bd_barrel"/>
</dbReference>
<dbReference type="Gene3D" id="3.20.20.70">
    <property type="entry name" value="Aldolase class I"/>
    <property type="match status" value="1"/>
</dbReference>
<evidence type="ECO:0000256" key="2">
    <source>
        <dbReference type="ARBA" id="ARBA00004733"/>
    </source>
</evidence>
<evidence type="ECO:0000256" key="6">
    <source>
        <dbReference type="ARBA" id="ARBA00022822"/>
    </source>
</evidence>